<dbReference type="OrthoDB" id="407509at2759"/>
<evidence type="ECO:0000313" key="3">
    <source>
        <dbReference type="EMBL" id="ELT97206.1"/>
    </source>
</evidence>
<organism evidence="3">
    <name type="scientific">Capitella teleta</name>
    <name type="common">Polychaete worm</name>
    <dbReference type="NCBI Taxonomy" id="283909"/>
    <lineage>
        <taxon>Eukaryota</taxon>
        <taxon>Metazoa</taxon>
        <taxon>Spiralia</taxon>
        <taxon>Lophotrochozoa</taxon>
        <taxon>Annelida</taxon>
        <taxon>Polychaeta</taxon>
        <taxon>Sedentaria</taxon>
        <taxon>Scolecida</taxon>
        <taxon>Capitellidae</taxon>
        <taxon>Capitella</taxon>
    </lineage>
</organism>
<gene>
    <name evidence="3" type="ORF">CAPTEDRAFT_196093</name>
</gene>
<name>R7U0M2_CAPTE</name>
<proteinExistence type="predicted"/>
<dbReference type="InterPro" id="IPR000477">
    <property type="entry name" value="RT_dom"/>
</dbReference>
<evidence type="ECO:0000313" key="5">
    <source>
        <dbReference type="Proteomes" id="UP000014760"/>
    </source>
</evidence>
<keyword evidence="5" id="KW-1185">Reference proteome</keyword>
<feature type="region of interest" description="Disordered" evidence="1">
    <location>
        <begin position="613"/>
        <end position="634"/>
    </location>
</feature>
<evidence type="ECO:0000256" key="1">
    <source>
        <dbReference type="SAM" id="MobiDB-lite"/>
    </source>
</evidence>
<reference evidence="3 5" key="2">
    <citation type="journal article" date="2013" name="Nature">
        <title>Insights into bilaterian evolution from three spiralian genomes.</title>
        <authorList>
            <person name="Simakov O."/>
            <person name="Marletaz F."/>
            <person name="Cho S.J."/>
            <person name="Edsinger-Gonzales E."/>
            <person name="Havlak P."/>
            <person name="Hellsten U."/>
            <person name="Kuo D.H."/>
            <person name="Larsson T."/>
            <person name="Lv J."/>
            <person name="Arendt D."/>
            <person name="Savage R."/>
            <person name="Osoegawa K."/>
            <person name="de Jong P."/>
            <person name="Grimwood J."/>
            <person name="Chapman J.A."/>
            <person name="Shapiro H."/>
            <person name="Aerts A."/>
            <person name="Otillar R.P."/>
            <person name="Terry A.Y."/>
            <person name="Boore J.L."/>
            <person name="Grigoriev I.V."/>
            <person name="Lindberg D.R."/>
            <person name="Seaver E.C."/>
            <person name="Weisblat D.A."/>
            <person name="Putnam N.H."/>
            <person name="Rokhsar D.S."/>
        </authorList>
    </citation>
    <scope>NUCLEOTIDE SEQUENCE</scope>
    <source>
        <strain evidence="3 5">I ESC-2004</strain>
    </source>
</reference>
<evidence type="ECO:0000313" key="4">
    <source>
        <dbReference type="EnsemblMetazoa" id="CapteP196093"/>
    </source>
</evidence>
<dbReference type="PANTHER" id="PTHR19446">
    <property type="entry name" value="REVERSE TRANSCRIPTASES"/>
    <property type="match status" value="1"/>
</dbReference>
<reference evidence="4" key="3">
    <citation type="submission" date="2015-06" db="UniProtKB">
        <authorList>
            <consortium name="EnsemblMetazoa"/>
        </authorList>
    </citation>
    <scope>IDENTIFICATION</scope>
</reference>
<dbReference type="HOGENOM" id="CLU_472707_0_0_1"/>
<feature type="domain" description="Reverse transcriptase" evidence="2">
    <location>
        <begin position="460"/>
        <end position="568"/>
    </location>
</feature>
<dbReference type="EnsemblMetazoa" id="CapteT196093">
    <property type="protein sequence ID" value="CapteP196093"/>
    <property type="gene ID" value="CapteG196093"/>
</dbReference>
<dbReference type="EMBL" id="AMQN01002207">
    <property type="status" value="NOT_ANNOTATED_CDS"/>
    <property type="molecule type" value="Genomic_DNA"/>
</dbReference>
<evidence type="ECO:0000259" key="2">
    <source>
        <dbReference type="Pfam" id="PF00078"/>
    </source>
</evidence>
<dbReference type="AlphaFoldDB" id="R7U0M2"/>
<protein>
    <recommendedName>
        <fullName evidence="2">Reverse transcriptase domain-containing protein</fullName>
    </recommendedName>
</protein>
<dbReference type="Proteomes" id="UP000014760">
    <property type="component" value="Unassembled WGS sequence"/>
</dbReference>
<sequence>MIADVLSKCDPREDREFKSMKELVTTMVEEMKEMRKTNKRVVRALDKMKRDLSFAIKELVGCKWKDGNFYEATVVDIRRSQYIKSFLHHSLKKSFKDRIKIRYIEDGIVETVSVDKRTFKTSILETCPVNCHANTDDIIEKKSPVKVEVDEEMEEDGADANTDEGETRSIIDKVDVTADVKSIKRLGTKEKNKNGPILVIVSSMEVRNRIAHAARNSNSRATGNVSIKRDAHPVVRVEWKRLFSVKEAEESKPENADRNITIDTMKRQVLCDGQERKSENDDEKFILIGDLNARFGNERTAFIEGKKFPVPTHYAPSLDPATSTNVNARYAIGSLRDSFVLLNGLCSVLSVAGTYRAVSGQSRGTRQTINTARSNNVSLHQRRMIKMSQIDPQLAADALNTTSPPDLTLDDTDTIVDEVNNMLYNIASNARIPTSPAAQRTDADKASRITTWKRMHRASNITLRLWIDYAKHKKKKLYLVFVDFFKAYDRVPRLLLLQRILALGCGTTMIRTLAVIYKTTKMILRSATITASAGVRVRQGSPTSRLLFTLLVNDMIRNLKEKCQPDEYLEWMHVLMLMDNTDANLKNTINDRTIFKKDVPRYQVRSFYRKEPRNAPFKVKEKPSQKKTPEKFMDERSDLTDDPLMFTLEKCRRANTPCIRYIRSLDQHEYDHENQILKEKARTSTRTKYRTYCNLMNPELKTRDFFQPCRY</sequence>
<dbReference type="Pfam" id="PF00078">
    <property type="entry name" value="RVT_1"/>
    <property type="match status" value="1"/>
</dbReference>
<accession>R7U0M2</accession>
<reference evidence="5" key="1">
    <citation type="submission" date="2012-12" db="EMBL/GenBank/DDBJ databases">
        <authorList>
            <person name="Hellsten U."/>
            <person name="Grimwood J."/>
            <person name="Chapman J.A."/>
            <person name="Shapiro H."/>
            <person name="Aerts A."/>
            <person name="Otillar R.P."/>
            <person name="Terry A.Y."/>
            <person name="Boore J.L."/>
            <person name="Simakov O."/>
            <person name="Marletaz F."/>
            <person name="Cho S.-J."/>
            <person name="Edsinger-Gonzales E."/>
            <person name="Havlak P."/>
            <person name="Kuo D.-H."/>
            <person name="Larsson T."/>
            <person name="Lv J."/>
            <person name="Arendt D."/>
            <person name="Savage R."/>
            <person name="Osoegawa K."/>
            <person name="de Jong P."/>
            <person name="Lindberg D.R."/>
            <person name="Seaver E.C."/>
            <person name="Weisblat D.A."/>
            <person name="Putnam N.H."/>
            <person name="Grigoriev I.V."/>
            <person name="Rokhsar D.S."/>
        </authorList>
    </citation>
    <scope>NUCLEOTIDE SEQUENCE</scope>
    <source>
        <strain evidence="5">I ESC-2004</strain>
    </source>
</reference>
<dbReference type="EMBL" id="KB308638">
    <property type="protein sequence ID" value="ELT97206.1"/>
    <property type="molecule type" value="Genomic_DNA"/>
</dbReference>
<dbReference type="EMBL" id="AMQN01002208">
    <property type="status" value="NOT_ANNOTATED_CDS"/>
    <property type="molecule type" value="Genomic_DNA"/>
</dbReference>